<evidence type="ECO:0000313" key="3">
    <source>
        <dbReference type="Proteomes" id="UP001250932"/>
    </source>
</evidence>
<dbReference type="EMBL" id="JAQOUE010000001">
    <property type="protein sequence ID" value="MDT7042243.1"/>
    <property type="molecule type" value="Genomic_DNA"/>
</dbReference>
<reference evidence="2 3" key="1">
    <citation type="journal article" date="2023" name="ISME J.">
        <title>Cultivation and genomic characterization of novel and ubiquitous marine nitrite-oxidizing bacteria from the Nitrospirales.</title>
        <authorList>
            <person name="Mueller A.J."/>
            <person name="Daebeler A."/>
            <person name="Herbold C.W."/>
            <person name="Kirkegaard R.H."/>
            <person name="Daims H."/>
        </authorList>
    </citation>
    <scope>NUCLEOTIDE SEQUENCE [LARGE SCALE GENOMIC DNA]</scope>
    <source>
        <strain evidence="2 3">EB</strain>
    </source>
</reference>
<accession>A0ABU3K787</accession>
<dbReference type="Gene3D" id="2.120.10.30">
    <property type="entry name" value="TolB, C-terminal domain"/>
    <property type="match status" value="1"/>
</dbReference>
<dbReference type="SUPFAM" id="SSF53474">
    <property type="entry name" value="alpha/beta-Hydrolases"/>
    <property type="match status" value="1"/>
</dbReference>
<feature type="domain" description="Peptidase S9 prolyl oligopeptidase catalytic" evidence="1">
    <location>
        <begin position="423"/>
        <end position="629"/>
    </location>
</feature>
<gene>
    <name evidence="2" type="ORF">PPG34_07755</name>
</gene>
<keyword evidence="3" id="KW-1185">Reference proteome</keyword>
<protein>
    <submittedName>
        <fullName evidence="2">S9 family peptidase</fullName>
    </submittedName>
</protein>
<evidence type="ECO:0000313" key="2">
    <source>
        <dbReference type="EMBL" id="MDT7042243.1"/>
    </source>
</evidence>
<evidence type="ECO:0000259" key="1">
    <source>
        <dbReference type="Pfam" id="PF00326"/>
    </source>
</evidence>
<dbReference type="InterPro" id="IPR029058">
    <property type="entry name" value="AB_hydrolase_fold"/>
</dbReference>
<dbReference type="InterPro" id="IPR050585">
    <property type="entry name" value="Xaa-Pro_dipeptidyl-ppase/CocE"/>
</dbReference>
<proteinExistence type="predicted"/>
<dbReference type="Gene3D" id="3.40.50.1820">
    <property type="entry name" value="alpha/beta hydrolase"/>
    <property type="match status" value="1"/>
</dbReference>
<dbReference type="SUPFAM" id="SSF82171">
    <property type="entry name" value="DPP6 N-terminal domain-like"/>
    <property type="match status" value="1"/>
</dbReference>
<dbReference type="PANTHER" id="PTHR43056">
    <property type="entry name" value="PEPTIDASE S9 PROLYL OLIGOPEPTIDASE"/>
    <property type="match status" value="1"/>
</dbReference>
<dbReference type="RefSeq" id="WP_313832620.1">
    <property type="nucleotide sequence ID" value="NZ_JAQOUE010000001.1"/>
</dbReference>
<name>A0ABU3K787_9BACT</name>
<dbReference type="PANTHER" id="PTHR43056:SF5">
    <property type="entry name" value="PEPTIDASE S9 PROLYL OLIGOPEPTIDASE CATALYTIC DOMAIN-CONTAINING PROTEIN"/>
    <property type="match status" value="1"/>
</dbReference>
<dbReference type="Pfam" id="PF00326">
    <property type="entry name" value="Peptidase_S9"/>
    <property type="match status" value="1"/>
</dbReference>
<dbReference type="InterPro" id="IPR001375">
    <property type="entry name" value="Peptidase_S9_cat"/>
</dbReference>
<dbReference type="InterPro" id="IPR011042">
    <property type="entry name" value="6-blade_b-propeller_TolB-like"/>
</dbReference>
<organism evidence="2 3">
    <name type="scientific">Candidatus Nitronereus thalassa</name>
    <dbReference type="NCBI Taxonomy" id="3020898"/>
    <lineage>
        <taxon>Bacteria</taxon>
        <taxon>Pseudomonadati</taxon>
        <taxon>Nitrospirota</taxon>
        <taxon>Nitrospiria</taxon>
        <taxon>Nitrospirales</taxon>
        <taxon>Nitrospiraceae</taxon>
        <taxon>Candidatus Nitronereus</taxon>
    </lineage>
</organism>
<sequence>MPSRVAPYGSWESPLTSDRIVSESIKLGQMTVDQDQVYWIESRPSEGGRSAIVRQNRDGRQEILTPPPFNVRTRVHEYGGAPYLVSNGIMYFSNFSDQRLFRQLPGQPPTPLTPEASIFYADGIYDQTHNRLIYIQEDHTASDQEPINTISSIPLHPEDKPHLGTTLVSGNDFYASPRLSPNGRQLAWLTWNHPNMPWDGTELWIADIQSDGTLTQARRIAGGPNESIFQPEWSREGFLYFVSDKSGWWNLYRWQDEQASSLCPMEAEFGLPQWVFGQRLYGFESPSRIICAYTRKGIWYLARLDLSTEHLETFDLPYTDFDQILVRGSQVFCTASSPVHPNSIIRFDLNTQQITTLRQSTDFTIDETFVSIPTAIEYPAQDGSIAHAFYYPPHNANFQAPTSERPPLLVKSHGGPTSAASTSFNLMIQFWTSRGFAVLDVNYGGSTGYGRAYRERLNGQWGIVDVDDCVGAVQYLINQEKVDPSRVTITGGSAGGYTTLCALTFRDCFTAGSSYYGVSDLEALVRDTHKFESRYLDGLIGPFPERKDLYDQRSPIYFTDRLSCPLILFQGLEDRVVPPNQAEKMFEAVKAKGLPVAYIAFEGEQHGFRKSENIKRVLDNELFFYAKIFAFEPADTLAPFAIENL</sequence>
<comment type="caution">
    <text evidence="2">The sequence shown here is derived from an EMBL/GenBank/DDBJ whole genome shotgun (WGS) entry which is preliminary data.</text>
</comment>
<dbReference type="Proteomes" id="UP001250932">
    <property type="component" value="Unassembled WGS sequence"/>
</dbReference>